<dbReference type="PANTHER" id="PTHR47926">
    <property type="entry name" value="PENTATRICOPEPTIDE REPEAT-CONTAINING PROTEIN"/>
    <property type="match status" value="1"/>
</dbReference>
<keyword evidence="4" id="KW-1185">Reference proteome</keyword>
<dbReference type="GO" id="GO:0009451">
    <property type="term" value="P:RNA modification"/>
    <property type="evidence" value="ECO:0007669"/>
    <property type="project" value="InterPro"/>
</dbReference>
<dbReference type="Proteomes" id="UP001370490">
    <property type="component" value="Unassembled WGS sequence"/>
</dbReference>
<evidence type="ECO:0000313" key="3">
    <source>
        <dbReference type="EMBL" id="KAK6947576.1"/>
    </source>
</evidence>
<dbReference type="PROSITE" id="PS51375">
    <property type="entry name" value="PPR"/>
    <property type="match status" value="1"/>
</dbReference>
<dbReference type="GO" id="GO:0003723">
    <property type="term" value="F:RNA binding"/>
    <property type="evidence" value="ECO:0007669"/>
    <property type="project" value="InterPro"/>
</dbReference>
<dbReference type="PANTHER" id="PTHR47926:SF347">
    <property type="entry name" value="PENTATRICOPEPTIDE REPEAT-CONTAINING PROTEIN"/>
    <property type="match status" value="1"/>
</dbReference>
<protein>
    <submittedName>
        <fullName evidence="3">Pentatricopeptide repeat</fullName>
    </submittedName>
</protein>
<name>A0AAN8WGL1_9MAGN</name>
<dbReference type="AlphaFoldDB" id="A0AAN8WGL1"/>
<dbReference type="InterPro" id="IPR046960">
    <property type="entry name" value="PPR_At4g14850-like_plant"/>
</dbReference>
<dbReference type="EMBL" id="JBAMMX010000001">
    <property type="protein sequence ID" value="KAK6947576.1"/>
    <property type="molecule type" value="Genomic_DNA"/>
</dbReference>
<accession>A0AAN8WGL1</accession>
<dbReference type="Pfam" id="PF01535">
    <property type="entry name" value="PPR"/>
    <property type="match status" value="2"/>
</dbReference>
<dbReference type="InterPro" id="IPR011990">
    <property type="entry name" value="TPR-like_helical_dom_sf"/>
</dbReference>
<feature type="repeat" description="PPR" evidence="2">
    <location>
        <begin position="123"/>
        <end position="157"/>
    </location>
</feature>
<evidence type="ECO:0000313" key="4">
    <source>
        <dbReference type="Proteomes" id="UP001370490"/>
    </source>
</evidence>
<organism evidence="3 4">
    <name type="scientific">Dillenia turbinata</name>
    <dbReference type="NCBI Taxonomy" id="194707"/>
    <lineage>
        <taxon>Eukaryota</taxon>
        <taxon>Viridiplantae</taxon>
        <taxon>Streptophyta</taxon>
        <taxon>Embryophyta</taxon>
        <taxon>Tracheophyta</taxon>
        <taxon>Spermatophyta</taxon>
        <taxon>Magnoliopsida</taxon>
        <taxon>eudicotyledons</taxon>
        <taxon>Gunneridae</taxon>
        <taxon>Pentapetalae</taxon>
        <taxon>Dilleniales</taxon>
        <taxon>Dilleniaceae</taxon>
        <taxon>Dillenia</taxon>
    </lineage>
</organism>
<comment type="caution">
    <text evidence="3">The sequence shown here is derived from an EMBL/GenBank/DDBJ whole genome shotgun (WGS) entry which is preliminary data.</text>
</comment>
<dbReference type="Gene3D" id="1.25.40.10">
    <property type="entry name" value="Tetratricopeptide repeat domain"/>
    <property type="match status" value="1"/>
</dbReference>
<sequence>MVPPDYAKNCPWMPQEALSQAKQSSTKSIPSETQQTDKWARYCVPDSCLHEIWFVLSRSTASLQYFAIWVSLQRLHLGFVDIFPCSADPYSFTAALAACRKLGLLQLGMSIQSMMVKHGLEFRVFVVNCSIDMYGKCGSVEEAIWVFYEMTDRDIVSFNSVISACARIRGLEEAFGFLNQMPCPDTISYNELINGRAQFRCIEDALGFCQLFLSQIHLHGIQS</sequence>
<evidence type="ECO:0000256" key="2">
    <source>
        <dbReference type="PROSITE-ProRule" id="PRU00708"/>
    </source>
</evidence>
<dbReference type="InterPro" id="IPR002885">
    <property type="entry name" value="PPR_rpt"/>
</dbReference>
<reference evidence="3 4" key="1">
    <citation type="submission" date="2023-12" db="EMBL/GenBank/DDBJ databases">
        <title>A high-quality genome assembly for Dillenia turbinata (Dilleniales).</title>
        <authorList>
            <person name="Chanderbali A."/>
        </authorList>
    </citation>
    <scope>NUCLEOTIDE SEQUENCE [LARGE SCALE GENOMIC DNA]</scope>
    <source>
        <strain evidence="3">LSX21</strain>
        <tissue evidence="3">Leaf</tissue>
    </source>
</reference>
<evidence type="ECO:0000256" key="1">
    <source>
        <dbReference type="ARBA" id="ARBA00022737"/>
    </source>
</evidence>
<keyword evidence="1" id="KW-0677">Repeat</keyword>
<proteinExistence type="predicted"/>
<gene>
    <name evidence="3" type="ORF">RJ641_001049</name>
</gene>